<gene>
    <name evidence="1" type="primary">cbiK</name>
    <name evidence="1" type="ORF">AMOL_1539</name>
    <name evidence="2" type="ORF">CPU12_09280</name>
</gene>
<sequence length="281" mass="32385">MKRFRHYNRKRAIVLACFGSVIEQQKYLDLEAKVKETYPDCEVFTSFSSRMVIKLLKKKKKEIYKNLPQTLADVDMYGSKHVVISSINIFPTDEHEYLKSIVEGFQHFSMANLKITDPILTKTKDTTLFLNDLNNKISKKDTANLYVIHGTPRLDTAGIDSINYTASYLEQIDNRNFSCSLEGAFPYFHMNNAIKNKIKAKGFKKVQVVPLLLVSGNHYIKDMFEIKDDLNESGFEATVVDSQTKSDKFNLIELPMVQDIILKNIKESFKMLGVTHRQITY</sequence>
<dbReference type="AlphaFoldDB" id="A0A2G1DGL3"/>
<dbReference type="EC" id="4.99.1.3" evidence="1"/>
<keyword evidence="3" id="KW-1185">Reference proteome</keyword>
<dbReference type="Pfam" id="PF06180">
    <property type="entry name" value="CbiK"/>
    <property type="match status" value="1"/>
</dbReference>
<protein>
    <submittedName>
        <fullName evidence="2">Cobalt chelatase</fullName>
    </submittedName>
    <submittedName>
        <fullName evidence="1">Sirohydrochlorin cobaltochelatase</fullName>
        <ecNumber evidence="1">4.99.1.3</ecNumber>
    </submittedName>
</protein>
<dbReference type="GO" id="GO:0019251">
    <property type="term" value="P:anaerobic cobalamin biosynthetic process"/>
    <property type="evidence" value="ECO:0007669"/>
    <property type="project" value="InterPro"/>
</dbReference>
<dbReference type="KEGG" id="amol:AMOL_1539"/>
<dbReference type="EMBL" id="NXFY01000014">
    <property type="protein sequence ID" value="PHO17623.1"/>
    <property type="molecule type" value="Genomic_DNA"/>
</dbReference>
<evidence type="ECO:0000313" key="2">
    <source>
        <dbReference type="EMBL" id="PHO17623.1"/>
    </source>
</evidence>
<name>A0A2G1DGL3_9BACT</name>
<evidence type="ECO:0000313" key="4">
    <source>
        <dbReference type="Proteomes" id="UP000262712"/>
    </source>
</evidence>
<dbReference type="GO" id="GO:0016852">
    <property type="term" value="F:sirohydrochlorin cobaltochelatase activity"/>
    <property type="evidence" value="ECO:0007669"/>
    <property type="project" value="UniProtKB-EC"/>
</dbReference>
<reference evidence="1 4" key="2">
    <citation type="submission" date="2018-08" db="EMBL/GenBank/DDBJ databases">
        <title>Complete genome of the Arcobacter molluscorum type strain LMG 25693.</title>
        <authorList>
            <person name="Miller W.G."/>
            <person name="Yee E."/>
            <person name="Bono J.L."/>
        </authorList>
    </citation>
    <scope>NUCLEOTIDE SEQUENCE [LARGE SCALE GENOMIC DNA]</scope>
    <source>
        <strain evidence="1 4">CECT 7696</strain>
    </source>
</reference>
<dbReference type="InterPro" id="IPR010388">
    <property type="entry name" value="Anaerobic_Co-chelatase"/>
</dbReference>
<evidence type="ECO:0000313" key="1">
    <source>
        <dbReference type="EMBL" id="AXX92508.1"/>
    </source>
</evidence>
<dbReference type="EMBL" id="CP032098">
    <property type="protein sequence ID" value="AXX92508.1"/>
    <property type="molecule type" value="Genomic_DNA"/>
</dbReference>
<proteinExistence type="predicted"/>
<dbReference type="Gene3D" id="3.40.50.1400">
    <property type="match status" value="2"/>
</dbReference>
<dbReference type="SUPFAM" id="SSF53800">
    <property type="entry name" value="Chelatase"/>
    <property type="match status" value="1"/>
</dbReference>
<reference evidence="2 3" key="1">
    <citation type="submission" date="2017-09" db="EMBL/GenBank/DDBJ databases">
        <title>Arcobacter canalis sp. nov., a new species isolated from a water canal contaminated with urban sewage.</title>
        <authorList>
            <person name="Perez-Cataluna A."/>
            <person name="Salas-Masso N."/>
            <person name="Figueras M.J."/>
        </authorList>
    </citation>
    <scope>NUCLEOTIDE SEQUENCE [LARGE SCALE GENOMIC DNA]</scope>
    <source>
        <strain evidence="2 3">F98-3</strain>
    </source>
</reference>
<dbReference type="Proteomes" id="UP000262712">
    <property type="component" value="Chromosome"/>
</dbReference>
<accession>A0A2G1DGL3</accession>
<dbReference type="Proteomes" id="UP000221222">
    <property type="component" value="Unassembled WGS sequence"/>
</dbReference>
<dbReference type="RefSeq" id="WP_099342836.1">
    <property type="nucleotide sequence ID" value="NZ_CP032098.1"/>
</dbReference>
<evidence type="ECO:0000313" key="3">
    <source>
        <dbReference type="Proteomes" id="UP000221222"/>
    </source>
</evidence>
<keyword evidence="1" id="KW-0456">Lyase</keyword>
<organism evidence="2 3">
    <name type="scientific">Malaciobacter molluscorum LMG 25693</name>
    <dbReference type="NCBI Taxonomy" id="870501"/>
    <lineage>
        <taxon>Bacteria</taxon>
        <taxon>Pseudomonadati</taxon>
        <taxon>Campylobacterota</taxon>
        <taxon>Epsilonproteobacteria</taxon>
        <taxon>Campylobacterales</taxon>
        <taxon>Arcobacteraceae</taxon>
        <taxon>Malaciobacter</taxon>
    </lineage>
</organism>